<dbReference type="Pfam" id="PF00903">
    <property type="entry name" value="Glyoxalase"/>
    <property type="match status" value="1"/>
</dbReference>
<dbReference type="RefSeq" id="WP_069909385.1">
    <property type="nucleotide sequence ID" value="NZ_LAJE02000158.1"/>
</dbReference>
<evidence type="ECO:0000313" key="3">
    <source>
        <dbReference type="Proteomes" id="UP000095463"/>
    </source>
</evidence>
<dbReference type="InterPro" id="IPR037523">
    <property type="entry name" value="VOC_core"/>
</dbReference>
<organism evidence="2 3">
    <name type="scientific">Devosia insulae DS-56</name>
    <dbReference type="NCBI Taxonomy" id="1116389"/>
    <lineage>
        <taxon>Bacteria</taxon>
        <taxon>Pseudomonadati</taxon>
        <taxon>Pseudomonadota</taxon>
        <taxon>Alphaproteobacteria</taxon>
        <taxon>Hyphomicrobiales</taxon>
        <taxon>Devosiaceae</taxon>
        <taxon>Devosia</taxon>
    </lineage>
</organism>
<dbReference type="OrthoDB" id="7947929at2"/>
<keyword evidence="3" id="KW-1185">Reference proteome</keyword>
<protein>
    <recommendedName>
        <fullName evidence="1">VOC domain-containing protein</fullName>
    </recommendedName>
</protein>
<dbReference type="InterPro" id="IPR004360">
    <property type="entry name" value="Glyas_Fos-R_dOase_dom"/>
</dbReference>
<gene>
    <name evidence="2" type="ORF">VW23_016275</name>
</gene>
<dbReference type="EMBL" id="LAJE02000158">
    <property type="protein sequence ID" value="OEO31458.1"/>
    <property type="molecule type" value="Genomic_DNA"/>
</dbReference>
<evidence type="ECO:0000259" key="1">
    <source>
        <dbReference type="PROSITE" id="PS51819"/>
    </source>
</evidence>
<feature type="domain" description="VOC" evidence="1">
    <location>
        <begin position="6"/>
        <end position="127"/>
    </location>
</feature>
<dbReference type="CDD" id="cd06587">
    <property type="entry name" value="VOC"/>
    <property type="match status" value="1"/>
</dbReference>
<proteinExistence type="predicted"/>
<accession>A0A1E5XS91</accession>
<dbReference type="Proteomes" id="UP000095463">
    <property type="component" value="Unassembled WGS sequence"/>
</dbReference>
<comment type="caution">
    <text evidence="2">The sequence shown here is derived from an EMBL/GenBank/DDBJ whole genome shotgun (WGS) entry which is preliminary data.</text>
</comment>
<dbReference type="AlphaFoldDB" id="A0A1E5XS91"/>
<sequence>MSIDYRLDHIALLVRDLDETAKFLTEVLQIREVPDPMGGTHIRWFEFGNSQRFHIQAGDISRTHVEKRTHFALSAPDFEAVLEHLRARGTPFSDMQGNPGAVNTRPDGMRAVFVEDPNGYWFEINDFK</sequence>
<dbReference type="Gene3D" id="3.10.180.10">
    <property type="entry name" value="2,3-Dihydroxybiphenyl 1,2-Dioxygenase, domain 1"/>
    <property type="match status" value="1"/>
</dbReference>
<evidence type="ECO:0000313" key="2">
    <source>
        <dbReference type="EMBL" id="OEO31458.1"/>
    </source>
</evidence>
<reference evidence="2 3" key="1">
    <citation type="journal article" date="2015" name="Genome Announc.">
        <title>Genome Assemblies of Three Soil-Associated Devosia species: D. insulae, D. limi, and D. soli.</title>
        <authorList>
            <person name="Hassan Y.I."/>
            <person name="Lepp D."/>
            <person name="Zhou T."/>
        </authorList>
    </citation>
    <scope>NUCLEOTIDE SEQUENCE [LARGE SCALE GENOMIC DNA]</scope>
    <source>
        <strain evidence="2 3">DS-56</strain>
    </source>
</reference>
<dbReference type="InterPro" id="IPR029068">
    <property type="entry name" value="Glyas_Bleomycin-R_OHBP_Dase"/>
</dbReference>
<name>A0A1E5XS91_9HYPH</name>
<dbReference type="SUPFAM" id="SSF54593">
    <property type="entry name" value="Glyoxalase/Bleomycin resistance protein/Dihydroxybiphenyl dioxygenase"/>
    <property type="match status" value="1"/>
</dbReference>
<dbReference type="PROSITE" id="PS51819">
    <property type="entry name" value="VOC"/>
    <property type="match status" value="1"/>
</dbReference>